<dbReference type="Pfam" id="PF20174">
    <property type="entry name" value="DUF6540"/>
    <property type="match status" value="1"/>
</dbReference>
<gene>
    <name evidence="2" type="ORF">CPC735_070190</name>
</gene>
<evidence type="ECO:0000313" key="2">
    <source>
        <dbReference type="EMBL" id="EER29337.1"/>
    </source>
</evidence>
<dbReference type="RefSeq" id="XP_003071482.1">
    <property type="nucleotide sequence ID" value="XM_003071436.1"/>
</dbReference>
<comment type="caution">
    <text evidence="2">The sequence shown here is derived from an EMBL/GenBank/DDBJ whole genome shotgun (WGS) entry which is preliminary data.</text>
</comment>
<dbReference type="KEGG" id="cpw:9696976"/>
<dbReference type="VEuPathDB" id="FungiDB:CPC735_070190"/>
<dbReference type="Proteomes" id="UP000009084">
    <property type="component" value="Unassembled WGS sequence"/>
</dbReference>
<dbReference type="OrthoDB" id="4342612at2759"/>
<feature type="region of interest" description="Disordered" evidence="1">
    <location>
        <begin position="30"/>
        <end position="51"/>
    </location>
</feature>
<evidence type="ECO:0000256" key="1">
    <source>
        <dbReference type="SAM" id="MobiDB-lite"/>
    </source>
</evidence>
<dbReference type="AlphaFoldDB" id="C5P0X9"/>
<dbReference type="InterPro" id="IPR046670">
    <property type="entry name" value="DUF6540"/>
</dbReference>
<protein>
    <submittedName>
        <fullName evidence="2">Uncharacterized protein</fullName>
    </submittedName>
</protein>
<name>C5P0X9_COCP7</name>
<accession>C5P0X9</accession>
<sequence length="181" mass="20445">MASYPPADVTGQTIGLFQYCQVNGQRFKRKRGTEKWTPVQPESQETGSQQQPFVLSLVLQRQAPGEPKHWSLFVARENEPGMVYQVKGDAQCMSYQPSTKPRRIADSDSFLNMYELATLTDETAAIVKQVAEQEPPPRAETRRDVKENCQGWTVRVLEKLVAHGIMPSSKLQMAKFMVEAV</sequence>
<reference evidence="2 3" key="1">
    <citation type="journal article" date="2009" name="Genome Res.">
        <title>Comparative genomic analyses of the human fungal pathogens Coccidioides and their relatives.</title>
        <authorList>
            <person name="Sharpton T.J."/>
            <person name="Stajich J.E."/>
            <person name="Rounsley S.D."/>
            <person name="Gardner M.J."/>
            <person name="Wortman J.R."/>
            <person name="Jordar V.S."/>
            <person name="Maiti R."/>
            <person name="Kodira C.D."/>
            <person name="Neafsey D.E."/>
            <person name="Zeng Q."/>
            <person name="Hung C.-Y."/>
            <person name="McMahan C."/>
            <person name="Muszewska A."/>
            <person name="Grynberg M."/>
            <person name="Mandel M.A."/>
            <person name="Kellner E.M."/>
            <person name="Barker B.M."/>
            <person name="Galgiani J.N."/>
            <person name="Orbach M.J."/>
            <person name="Kirkland T.N."/>
            <person name="Cole G.T."/>
            <person name="Henn M.R."/>
            <person name="Birren B.W."/>
            <person name="Taylor J.W."/>
        </authorList>
    </citation>
    <scope>NUCLEOTIDE SEQUENCE [LARGE SCALE GENOMIC DNA]</scope>
    <source>
        <strain evidence="3">C735</strain>
    </source>
</reference>
<evidence type="ECO:0000313" key="3">
    <source>
        <dbReference type="Proteomes" id="UP000009084"/>
    </source>
</evidence>
<organism evidence="2 3">
    <name type="scientific">Coccidioides posadasii (strain C735)</name>
    <name type="common">Valley fever fungus</name>
    <dbReference type="NCBI Taxonomy" id="222929"/>
    <lineage>
        <taxon>Eukaryota</taxon>
        <taxon>Fungi</taxon>
        <taxon>Dikarya</taxon>
        <taxon>Ascomycota</taxon>
        <taxon>Pezizomycotina</taxon>
        <taxon>Eurotiomycetes</taxon>
        <taxon>Eurotiomycetidae</taxon>
        <taxon>Onygenales</taxon>
        <taxon>Onygenaceae</taxon>
        <taxon>Coccidioides</taxon>
    </lineage>
</organism>
<dbReference type="EMBL" id="ACFW01000009">
    <property type="protein sequence ID" value="EER29337.1"/>
    <property type="molecule type" value="Genomic_DNA"/>
</dbReference>
<proteinExistence type="predicted"/>
<feature type="compositionally biased region" description="Polar residues" evidence="1">
    <location>
        <begin position="40"/>
        <end position="51"/>
    </location>
</feature>
<dbReference type="HOGENOM" id="CLU_102243_0_0_1"/>